<proteinExistence type="predicted"/>
<reference evidence="2 3" key="1">
    <citation type="submission" date="2017-06" db="EMBL/GenBank/DDBJ databases">
        <title>Ant-infecting Ophiocordyceps genomes reveal a high diversity of potential behavioral manipulation genes and a possible major role for enterotoxins.</title>
        <authorList>
            <person name="De Bekker C."/>
            <person name="Evans H.C."/>
            <person name="Brachmann A."/>
            <person name="Hughes D.P."/>
        </authorList>
    </citation>
    <scope>NUCLEOTIDE SEQUENCE [LARGE SCALE GENOMIC DNA]</scope>
    <source>
        <strain evidence="2 3">Map16</strain>
    </source>
</reference>
<dbReference type="Proteomes" id="UP000226431">
    <property type="component" value="Unassembled WGS sequence"/>
</dbReference>
<dbReference type="EMBL" id="NJES01000037">
    <property type="protein sequence ID" value="PHH79687.1"/>
    <property type="molecule type" value="Genomic_DNA"/>
</dbReference>
<gene>
    <name evidence="2" type="ORF">CDD80_4052</name>
</gene>
<evidence type="ECO:0000256" key="1">
    <source>
        <dbReference type="SAM" id="MobiDB-lite"/>
    </source>
</evidence>
<evidence type="ECO:0000313" key="2">
    <source>
        <dbReference type="EMBL" id="PHH79687.1"/>
    </source>
</evidence>
<evidence type="ECO:0000313" key="3">
    <source>
        <dbReference type="Proteomes" id="UP000226431"/>
    </source>
</evidence>
<sequence length="83" mass="9237">MSFSGQTTTGSRTSRRSGAKKTLSSMFRRTGTDEKQLFISETDSVSSHSTAGRQHLDATSKPKKQSKTPRLPTLVMPPIRYYN</sequence>
<accession>A0A2C5ZF85</accession>
<protein>
    <submittedName>
        <fullName evidence="2">Uncharacterized protein</fullName>
    </submittedName>
</protein>
<feature type="compositionally biased region" description="Polar residues" evidence="1">
    <location>
        <begin position="39"/>
        <end position="52"/>
    </location>
</feature>
<feature type="compositionally biased region" description="Low complexity" evidence="1">
    <location>
        <begin position="1"/>
        <end position="12"/>
    </location>
</feature>
<organism evidence="2 3">
    <name type="scientific">Ophiocordyceps camponoti-rufipedis</name>
    <dbReference type="NCBI Taxonomy" id="2004952"/>
    <lineage>
        <taxon>Eukaryota</taxon>
        <taxon>Fungi</taxon>
        <taxon>Dikarya</taxon>
        <taxon>Ascomycota</taxon>
        <taxon>Pezizomycotina</taxon>
        <taxon>Sordariomycetes</taxon>
        <taxon>Hypocreomycetidae</taxon>
        <taxon>Hypocreales</taxon>
        <taxon>Ophiocordycipitaceae</taxon>
        <taxon>Ophiocordyceps</taxon>
    </lineage>
</organism>
<keyword evidence="3" id="KW-1185">Reference proteome</keyword>
<feature type="region of interest" description="Disordered" evidence="1">
    <location>
        <begin position="1"/>
        <end position="83"/>
    </location>
</feature>
<name>A0A2C5ZF85_9HYPO</name>
<comment type="caution">
    <text evidence="2">The sequence shown here is derived from an EMBL/GenBank/DDBJ whole genome shotgun (WGS) entry which is preliminary data.</text>
</comment>
<dbReference type="OrthoDB" id="4920369at2759"/>
<dbReference type="AlphaFoldDB" id="A0A2C5ZF85"/>